<proteinExistence type="predicted"/>
<evidence type="ECO:0000313" key="2">
    <source>
        <dbReference type="Proteomes" id="UP000756921"/>
    </source>
</evidence>
<accession>A0A9P6KXA9</accession>
<name>A0A9P6KXA9_9PLEO</name>
<dbReference type="EMBL" id="WJXW01000001">
    <property type="protein sequence ID" value="KAF9741986.1"/>
    <property type="molecule type" value="Genomic_DNA"/>
</dbReference>
<protein>
    <submittedName>
        <fullName evidence="1">Uncharacterized protein</fullName>
    </submittedName>
</protein>
<sequence length="87" mass="9385">MAAKDSEKLLTYSGLERPRVCTGLCKFLDRCLIPTSVWASPFYADRTQLIGHTLDPAKLAAKAPPNLGTFETHLSLLEPALKVAASG</sequence>
<keyword evidence="2" id="KW-1185">Reference proteome</keyword>
<comment type="caution">
    <text evidence="1">The sequence shown here is derived from an EMBL/GenBank/DDBJ whole genome shotgun (WGS) entry which is preliminary data.</text>
</comment>
<organism evidence="1 2">
    <name type="scientific">Paraphaeosphaeria minitans</name>
    <dbReference type="NCBI Taxonomy" id="565426"/>
    <lineage>
        <taxon>Eukaryota</taxon>
        <taxon>Fungi</taxon>
        <taxon>Dikarya</taxon>
        <taxon>Ascomycota</taxon>
        <taxon>Pezizomycotina</taxon>
        <taxon>Dothideomycetes</taxon>
        <taxon>Pleosporomycetidae</taxon>
        <taxon>Pleosporales</taxon>
        <taxon>Massarineae</taxon>
        <taxon>Didymosphaeriaceae</taxon>
        <taxon>Paraphaeosphaeria</taxon>
    </lineage>
</organism>
<dbReference type="AlphaFoldDB" id="A0A9P6KXA9"/>
<gene>
    <name evidence="1" type="ORF">PMIN01_01525</name>
</gene>
<reference evidence="1" key="1">
    <citation type="journal article" date="2020" name="Mol. Plant Microbe Interact.">
        <title>Genome Sequence of the Biocontrol Agent Coniothyrium minitans strain Conio (IMI 134523).</title>
        <authorList>
            <person name="Patel D."/>
            <person name="Shittu T.A."/>
            <person name="Baroncelli R."/>
            <person name="Muthumeenakshi S."/>
            <person name="Osborne T.H."/>
            <person name="Janganan T.K."/>
            <person name="Sreenivasaprasad S."/>
        </authorList>
    </citation>
    <scope>NUCLEOTIDE SEQUENCE</scope>
    <source>
        <strain evidence="1">Conio</strain>
    </source>
</reference>
<dbReference type="Proteomes" id="UP000756921">
    <property type="component" value="Unassembled WGS sequence"/>
</dbReference>
<dbReference type="OrthoDB" id="202840at2759"/>
<evidence type="ECO:0000313" key="1">
    <source>
        <dbReference type="EMBL" id="KAF9741986.1"/>
    </source>
</evidence>